<organism evidence="2 3">
    <name type="scientific">Mycolicibacterium novocastrense</name>
    <name type="common">Mycobacterium novocastrense</name>
    <dbReference type="NCBI Taxonomy" id="59813"/>
    <lineage>
        <taxon>Bacteria</taxon>
        <taxon>Bacillati</taxon>
        <taxon>Actinomycetota</taxon>
        <taxon>Actinomycetes</taxon>
        <taxon>Mycobacteriales</taxon>
        <taxon>Mycobacteriaceae</taxon>
        <taxon>Mycolicibacterium</taxon>
    </lineage>
</organism>
<evidence type="ECO:0000256" key="1">
    <source>
        <dbReference type="SAM" id="MobiDB-lite"/>
    </source>
</evidence>
<feature type="region of interest" description="Disordered" evidence="1">
    <location>
        <begin position="27"/>
        <end position="82"/>
    </location>
</feature>
<protein>
    <submittedName>
        <fullName evidence="2">Capsular polysaccharide export protein KpsC</fullName>
    </submittedName>
</protein>
<sequence>MKTTKPEAVNTNSHPVLSITHVSALPDADASDSVLTKPHTKNAMAMTAVTPKTIQSTPRDRVMASSPGGRSSAGWGTTESVGDSSARRVAVLEFPGVSFSALVVMVTQFDPAGGERVNPANARSVLVGRL</sequence>
<reference evidence="2 3" key="1">
    <citation type="journal article" date="2016" name="Genome Announc.">
        <title>Draft Genome Sequences of Five Rapidly Growing Mycobacterium Species, M. thermoresistibile, M. fortuitum subsp. acetamidolyticum, M. canariasense, M. brisbanense, and M. novocastrense.</title>
        <authorList>
            <person name="Katahira K."/>
            <person name="Ogura Y."/>
            <person name="Gotoh Y."/>
            <person name="Hayashi T."/>
        </authorList>
    </citation>
    <scope>NUCLEOTIDE SEQUENCE [LARGE SCALE GENOMIC DNA]</scope>
    <source>
        <strain evidence="2 3">JCM18114</strain>
    </source>
</reference>
<accession>A0ABQ0KS05</accession>
<keyword evidence="3" id="KW-1185">Reference proteome</keyword>
<name>A0ABQ0KS05_MYCNV</name>
<dbReference type="Proteomes" id="UP000069773">
    <property type="component" value="Unassembled WGS sequence"/>
</dbReference>
<gene>
    <name evidence="2" type="ORF">RMCN_5431</name>
</gene>
<evidence type="ECO:0000313" key="3">
    <source>
        <dbReference type="Proteomes" id="UP000069773"/>
    </source>
</evidence>
<proteinExistence type="predicted"/>
<evidence type="ECO:0000313" key="2">
    <source>
        <dbReference type="EMBL" id="GAT12298.1"/>
    </source>
</evidence>
<dbReference type="EMBL" id="BCTA01000093">
    <property type="protein sequence ID" value="GAT12298.1"/>
    <property type="molecule type" value="Genomic_DNA"/>
</dbReference>
<comment type="caution">
    <text evidence="2">The sequence shown here is derived from an EMBL/GenBank/DDBJ whole genome shotgun (WGS) entry which is preliminary data.</text>
</comment>